<keyword evidence="15" id="KW-0694">RNA-binding</keyword>
<keyword evidence="16" id="KW-0334">Gonadal differentiation</keyword>
<dbReference type="InterPro" id="IPR044442">
    <property type="entry name" value="RNAse_III_DSRM__animal"/>
</dbReference>
<dbReference type="PROSITE" id="PS00517">
    <property type="entry name" value="RNASE_3_1"/>
    <property type="match status" value="1"/>
</dbReference>
<dbReference type="GO" id="GO:0007506">
    <property type="term" value="P:gonadal mesoderm development"/>
    <property type="evidence" value="ECO:0007669"/>
    <property type="project" value="UniProtKB-KW"/>
</dbReference>
<dbReference type="PANTHER" id="PTHR11207">
    <property type="entry name" value="RIBONUCLEASE III"/>
    <property type="match status" value="1"/>
</dbReference>
<comment type="catalytic activity">
    <reaction evidence="1">
        <text>Endonucleolytic cleavage to 5'-phosphomonoester.</text>
        <dbReference type="EC" id="3.1.26.3"/>
    </reaction>
</comment>
<keyword evidence="8" id="KW-0690">Ribosome biogenesis</keyword>
<dbReference type="SMART" id="SM00358">
    <property type="entry name" value="DSRM"/>
    <property type="match status" value="1"/>
</dbReference>
<keyword evidence="16" id="KW-0221">Differentiation</keyword>
<dbReference type="SUPFAM" id="SSF69065">
    <property type="entry name" value="RNase III domain-like"/>
    <property type="match status" value="2"/>
</dbReference>
<keyword evidence="13" id="KW-0378">Hydrolase</keyword>
<feature type="region of interest" description="Disordered" evidence="23">
    <location>
        <begin position="108"/>
        <end position="132"/>
    </location>
</feature>
<dbReference type="SUPFAM" id="SSF54768">
    <property type="entry name" value="dsRNA-binding domain-like"/>
    <property type="match status" value="1"/>
</dbReference>
<evidence type="ECO:0000313" key="24">
    <source>
        <dbReference type="EMBL" id="KPM02152.1"/>
    </source>
</evidence>
<organism evidence="24 25">
    <name type="scientific">Sarcoptes scabiei</name>
    <name type="common">Itch mite</name>
    <name type="synonym">Acarus scabiei</name>
    <dbReference type="NCBI Taxonomy" id="52283"/>
    <lineage>
        <taxon>Eukaryota</taxon>
        <taxon>Metazoa</taxon>
        <taxon>Ecdysozoa</taxon>
        <taxon>Arthropoda</taxon>
        <taxon>Chelicerata</taxon>
        <taxon>Arachnida</taxon>
        <taxon>Acari</taxon>
        <taxon>Acariformes</taxon>
        <taxon>Sarcoptiformes</taxon>
        <taxon>Astigmata</taxon>
        <taxon>Psoroptidia</taxon>
        <taxon>Sarcoptoidea</taxon>
        <taxon>Sarcoptidae</taxon>
        <taxon>Sarcoptinae</taxon>
        <taxon>Sarcoptes</taxon>
    </lineage>
</organism>
<keyword evidence="12" id="KW-0255">Endonuclease</keyword>
<evidence type="ECO:0000256" key="6">
    <source>
        <dbReference type="ARBA" id="ARBA00012177"/>
    </source>
</evidence>
<proteinExistence type="inferred from homology"/>
<dbReference type="GO" id="GO:0006364">
    <property type="term" value="P:rRNA processing"/>
    <property type="evidence" value="ECO:0007669"/>
    <property type="project" value="InterPro"/>
</dbReference>
<sequence length="969" mass="112860">MVLEEIFNKKVKFLRSTPLEPYYRQCPTMIDGKIINLIEATEKLLELREKFKEDVLDRAEKFRLQKPAFSFPKRKMKFKAHKHHHGSEMRILNRLNECGLSCSSDSDISSIENDSDEDSPSTSLKELERKKSHPSRLHPELWYNEPGEMNDGLLCRCSLKAQRSGIRHGIYLGEEHLPRCDPNTNNLDRLYHYLVTIEPKTNFIIDCPTTIEHDGHRYYFEGYSFFSHFPIPSTFPHCKIIRYNIEYTISFERTEIPQNFCIGDLDFVFDYIIYELLELVDFNLKAKNDNDGCKRFHFMPRFVRLLEGDGKELLSISLLMQYLLQQSNILIPESELNRYLKMNTNEWNDFAKQFKGFLVTSPSMKPCTLRVDQIDREIDKSEEVSQNLRQEKFPVIVHFGVRPPQLSYAGNPKYQKAWRDYVKYRHLLANKEKVTYQDKEILAEKEEKLQEMRFKTDMKRDVTVVVSSEGFYRTGLQCDIVQHSLIIPVLVSHLRFQYSLQHLENIIDYTFKDRSLLQLSLTHPSYRENFGTNPDHARNTLTNCGLRYLEYGDRKVHFMNTRKRGINMLINIMSRFGCNEETVSNINHNERLEFLGDAVVEFLTSIHLYFLFSDLEEGGLATYRAALVQNQHLAVLAKRLQLEKFMLYAHGSDLCHDLELRHAMANCFEALIGSLFLDGGIEIADRVFSATLFDPKDSSTSQLNEIWVNYPLHPLQAQYPDGDRHLIKKIPRLQELVKFEEMVGIEFKHIRLLARAFTHRSLGFNNLTLGSNQRMEFLGDTVLQLIASEYLYKYFPQHHEGHLSLLRSSLVNNKTQSVVCDDLGLIDITHYNSVKSELKTKDRADLLEAFIGAIYVDKGIEFCRVFTDVCFFPRLEQFILNQDWNDPKSKLQQCCLTLRSVDCGEPDIPTYKVIESKGPTNTRIYEVAVYFRDDRLATGKGHSIQEAEMNAATNALIQSKGYSDELFLL</sequence>
<dbReference type="Gene3D" id="1.10.1520.10">
    <property type="entry name" value="Ribonuclease III domain"/>
    <property type="match status" value="2"/>
</dbReference>
<dbReference type="Pfam" id="PF26050">
    <property type="entry name" value="Helical_CED_Drosha"/>
    <property type="match status" value="1"/>
</dbReference>
<dbReference type="Pfam" id="PF14622">
    <property type="entry name" value="Ribonucleas_3_3"/>
    <property type="match status" value="1"/>
</dbReference>
<evidence type="ECO:0000256" key="3">
    <source>
        <dbReference type="ARBA" id="ARBA00001946"/>
    </source>
</evidence>
<dbReference type="GO" id="GO:0003723">
    <property type="term" value="F:RNA binding"/>
    <property type="evidence" value="ECO:0007669"/>
    <property type="project" value="UniProtKB-UniRule"/>
</dbReference>
<evidence type="ECO:0000256" key="7">
    <source>
        <dbReference type="ARBA" id="ARBA00017706"/>
    </source>
</evidence>
<dbReference type="InterPro" id="IPR058938">
    <property type="entry name" value="Helical_CED_Drosha"/>
</dbReference>
<dbReference type="GO" id="GO:0031053">
    <property type="term" value="P:primary miRNA processing"/>
    <property type="evidence" value="ECO:0007669"/>
    <property type="project" value="TreeGrafter"/>
</dbReference>
<evidence type="ECO:0000256" key="14">
    <source>
        <dbReference type="ARBA" id="ARBA00022842"/>
    </source>
</evidence>
<comment type="caution">
    <text evidence="24">The sequence shown here is derived from an EMBL/GenBank/DDBJ whole genome shotgun (WGS) entry which is preliminary data.</text>
</comment>
<evidence type="ECO:0000256" key="1">
    <source>
        <dbReference type="ARBA" id="ARBA00000109"/>
    </source>
</evidence>
<keyword evidence="18" id="KW-0539">Nucleus</keyword>
<evidence type="ECO:0000256" key="16">
    <source>
        <dbReference type="ARBA" id="ARBA00023156"/>
    </source>
</evidence>
<dbReference type="AlphaFoldDB" id="A0A131ZTL2"/>
<evidence type="ECO:0000256" key="9">
    <source>
        <dbReference type="ARBA" id="ARBA00022722"/>
    </source>
</evidence>
<dbReference type="Pfam" id="PF00636">
    <property type="entry name" value="Ribonuclease_3"/>
    <property type="match status" value="1"/>
</dbReference>
<dbReference type="CDD" id="cd19877">
    <property type="entry name" value="DSRM_RNAse_III_meta_like"/>
    <property type="match status" value="1"/>
</dbReference>
<dbReference type="FunFam" id="1.10.1520.10:FF:000002">
    <property type="entry name" value="Drosha ribonuclease III"/>
    <property type="match status" value="1"/>
</dbReference>
<keyword evidence="14" id="KW-0460">Magnesium</keyword>
<dbReference type="CDD" id="cd00593">
    <property type="entry name" value="RIBOc"/>
    <property type="match status" value="2"/>
</dbReference>
<evidence type="ECO:0000256" key="8">
    <source>
        <dbReference type="ARBA" id="ARBA00022517"/>
    </source>
</evidence>
<dbReference type="FunFam" id="3.30.160.20:FF:000012">
    <property type="entry name" value="Drosha ribonuclease III"/>
    <property type="match status" value="1"/>
</dbReference>
<evidence type="ECO:0000256" key="2">
    <source>
        <dbReference type="ARBA" id="ARBA00001936"/>
    </source>
</evidence>
<protein>
    <recommendedName>
        <fullName evidence="7">Ribonuclease 3</fullName>
        <ecNumber evidence="6">3.1.26.3</ecNumber>
    </recommendedName>
    <alternativeName>
        <fullName evidence="19">Ribonuclease III</fullName>
    </alternativeName>
    <alternativeName>
        <fullName evidence="21 22">protein Drosha</fullName>
    </alternativeName>
</protein>
<name>A0A131ZTL2_SARSC</name>
<evidence type="ECO:0000256" key="18">
    <source>
        <dbReference type="ARBA" id="ARBA00023242"/>
    </source>
</evidence>
<dbReference type="Pfam" id="PF00035">
    <property type="entry name" value="dsrm"/>
    <property type="match status" value="1"/>
</dbReference>
<evidence type="ECO:0000256" key="10">
    <source>
        <dbReference type="ARBA" id="ARBA00022723"/>
    </source>
</evidence>
<keyword evidence="10" id="KW-0479">Metal-binding</keyword>
<dbReference type="HAMAP" id="MF_00104">
    <property type="entry name" value="RNase_III"/>
    <property type="match status" value="1"/>
</dbReference>
<evidence type="ECO:0000313" key="25">
    <source>
        <dbReference type="Proteomes" id="UP000616769"/>
    </source>
</evidence>
<dbReference type="InterPro" id="IPR011907">
    <property type="entry name" value="RNase_III"/>
</dbReference>
<dbReference type="GO" id="GO:0070877">
    <property type="term" value="C:microprocessor complex"/>
    <property type="evidence" value="ECO:0007669"/>
    <property type="project" value="TreeGrafter"/>
</dbReference>
<evidence type="ECO:0000256" key="15">
    <source>
        <dbReference type="ARBA" id="ARBA00022884"/>
    </source>
</evidence>
<accession>A0A131ZTL2</accession>
<evidence type="ECO:0000256" key="13">
    <source>
        <dbReference type="ARBA" id="ARBA00022801"/>
    </source>
</evidence>
<evidence type="ECO:0000256" key="12">
    <source>
        <dbReference type="ARBA" id="ARBA00022759"/>
    </source>
</evidence>
<evidence type="ECO:0000256" key="19">
    <source>
        <dbReference type="ARBA" id="ARBA00032486"/>
    </source>
</evidence>
<comment type="cofactor">
    <cofactor evidence="2">
        <name>Mn(2+)</name>
        <dbReference type="ChEBI" id="CHEBI:29035"/>
    </cofactor>
</comment>
<evidence type="ECO:0000256" key="20">
    <source>
        <dbReference type="ARBA" id="ARBA00060285"/>
    </source>
</evidence>
<dbReference type="PROSITE" id="PS50137">
    <property type="entry name" value="DS_RBD"/>
    <property type="match status" value="1"/>
</dbReference>
<gene>
    <name evidence="24" type="ORF">QR98_0005590</name>
</gene>
<evidence type="ECO:0000256" key="23">
    <source>
        <dbReference type="SAM" id="MobiDB-lite"/>
    </source>
</evidence>
<dbReference type="OrthoDB" id="67027at2759"/>
<dbReference type="PANTHER" id="PTHR11207:SF0">
    <property type="entry name" value="RIBONUCLEASE 3"/>
    <property type="match status" value="1"/>
</dbReference>
<dbReference type="InterPro" id="IPR014720">
    <property type="entry name" value="dsRBD_dom"/>
</dbReference>
<evidence type="ECO:0000256" key="22">
    <source>
        <dbReference type="ARBA" id="ARBA00083702"/>
    </source>
</evidence>
<dbReference type="Gene3D" id="3.30.160.20">
    <property type="match status" value="1"/>
</dbReference>
<dbReference type="SMART" id="SM00535">
    <property type="entry name" value="RIBOc"/>
    <property type="match status" value="2"/>
</dbReference>
<keyword evidence="11" id="KW-0677">Repeat</keyword>
<dbReference type="InterPro" id="IPR036389">
    <property type="entry name" value="RNase_III_sf"/>
</dbReference>
<keyword evidence="17" id="KW-0464">Manganese</keyword>
<dbReference type="GO" id="GO:0004525">
    <property type="term" value="F:ribonuclease III activity"/>
    <property type="evidence" value="ECO:0007669"/>
    <property type="project" value="UniProtKB-EC"/>
</dbReference>
<dbReference type="PROSITE" id="PS50142">
    <property type="entry name" value="RNASE_3_2"/>
    <property type="match status" value="2"/>
</dbReference>
<evidence type="ECO:0000256" key="17">
    <source>
        <dbReference type="ARBA" id="ARBA00023211"/>
    </source>
</evidence>
<keyword evidence="9" id="KW-0540">Nuclease</keyword>
<dbReference type="VEuPathDB" id="VectorBase:SSCA005104"/>
<evidence type="ECO:0000256" key="21">
    <source>
        <dbReference type="ARBA" id="ARBA00078955"/>
    </source>
</evidence>
<comment type="cofactor">
    <cofactor evidence="3">
        <name>Mg(2+)</name>
        <dbReference type="ChEBI" id="CHEBI:18420"/>
    </cofactor>
</comment>
<comment type="subcellular location">
    <subcellularLocation>
        <location evidence="4">Nucleus</location>
    </subcellularLocation>
</comment>
<evidence type="ECO:0000256" key="4">
    <source>
        <dbReference type="ARBA" id="ARBA00004123"/>
    </source>
</evidence>
<evidence type="ECO:0000256" key="11">
    <source>
        <dbReference type="ARBA" id="ARBA00022737"/>
    </source>
</evidence>
<reference evidence="24 25" key="1">
    <citation type="journal article" date="2015" name="Parasit. Vectors">
        <title>Draft genome of the scabies mite.</title>
        <authorList>
            <person name="Rider S.D.Jr."/>
            <person name="Morgan M.S."/>
            <person name="Arlian L.G."/>
        </authorList>
    </citation>
    <scope>NUCLEOTIDE SEQUENCE [LARGE SCALE GENOMIC DNA]</scope>
    <source>
        <strain evidence="24">Arlian Lab</strain>
    </source>
</reference>
<dbReference type="Proteomes" id="UP000616769">
    <property type="component" value="Unassembled WGS sequence"/>
</dbReference>
<dbReference type="EC" id="3.1.26.3" evidence="6"/>
<comment type="function">
    <text evidence="20">Executes the initial step of microRNA (miRNA) processing in the nucleus, that is the cleavage of pri-miRNA to release pre-miRNA. Involved in pre-rRNA processing. Cleaves double-strand RNA and does not cleave single-strand RNA. Involved in fertility. Required for the function or synthesis of the let-7 miRNA.</text>
</comment>
<dbReference type="GO" id="GO:0046872">
    <property type="term" value="F:metal ion binding"/>
    <property type="evidence" value="ECO:0007669"/>
    <property type="project" value="UniProtKB-KW"/>
</dbReference>
<evidence type="ECO:0000256" key="5">
    <source>
        <dbReference type="ARBA" id="ARBA00010183"/>
    </source>
</evidence>
<dbReference type="GO" id="GO:0031054">
    <property type="term" value="P:pre-miRNA processing"/>
    <property type="evidence" value="ECO:0007669"/>
    <property type="project" value="InterPro"/>
</dbReference>
<comment type="similarity">
    <text evidence="5">Belongs to the ribonuclease III family.</text>
</comment>
<dbReference type="EMBL" id="JXLN01001104">
    <property type="protein sequence ID" value="KPM02152.1"/>
    <property type="molecule type" value="Genomic_DNA"/>
</dbReference>
<dbReference type="InterPro" id="IPR000999">
    <property type="entry name" value="RNase_III_dom"/>
</dbReference>